<gene>
    <name evidence="2" type="ORF">HNP73_003646</name>
</gene>
<name>A0A840SX69_9RHOB</name>
<sequence>MNGESQDVDNRDQPADPERRAALAKMGKYAGVTAPAVMALLTADASEAWAASGRGGGRGRGGDGGGRGHRGPGHSHGPLSWLISMFFR</sequence>
<dbReference type="AlphaFoldDB" id="A0A840SX69"/>
<evidence type="ECO:0000313" key="3">
    <source>
        <dbReference type="Proteomes" id="UP000549457"/>
    </source>
</evidence>
<feature type="compositionally biased region" description="Gly residues" evidence="1">
    <location>
        <begin position="53"/>
        <end position="65"/>
    </location>
</feature>
<dbReference type="Proteomes" id="UP000549457">
    <property type="component" value="Unassembled WGS sequence"/>
</dbReference>
<keyword evidence="3" id="KW-1185">Reference proteome</keyword>
<feature type="region of interest" description="Disordered" evidence="1">
    <location>
        <begin position="48"/>
        <end position="79"/>
    </location>
</feature>
<accession>A0A840SX69</accession>
<reference evidence="2 3" key="1">
    <citation type="submission" date="2020-08" db="EMBL/GenBank/DDBJ databases">
        <title>Genomic Encyclopedia of Type Strains, Phase IV (KMG-IV): sequencing the most valuable type-strain genomes for metagenomic binning, comparative biology and taxonomic classification.</title>
        <authorList>
            <person name="Goeker M."/>
        </authorList>
    </citation>
    <scope>NUCLEOTIDE SEQUENCE [LARGE SCALE GENOMIC DNA]</scope>
    <source>
        <strain evidence="2 3">DSM 101730</strain>
    </source>
</reference>
<organism evidence="2 3">
    <name type="scientific">Amaricoccus macauensis</name>
    <dbReference type="NCBI Taxonomy" id="57001"/>
    <lineage>
        <taxon>Bacteria</taxon>
        <taxon>Pseudomonadati</taxon>
        <taxon>Pseudomonadota</taxon>
        <taxon>Alphaproteobacteria</taxon>
        <taxon>Rhodobacterales</taxon>
        <taxon>Paracoccaceae</taxon>
        <taxon>Amaricoccus</taxon>
    </lineage>
</organism>
<feature type="region of interest" description="Disordered" evidence="1">
    <location>
        <begin position="1"/>
        <end position="20"/>
    </location>
</feature>
<protein>
    <submittedName>
        <fullName evidence="2">Uncharacterized protein</fullName>
    </submittedName>
</protein>
<evidence type="ECO:0000313" key="2">
    <source>
        <dbReference type="EMBL" id="MBB5223692.1"/>
    </source>
</evidence>
<evidence type="ECO:0000256" key="1">
    <source>
        <dbReference type="SAM" id="MobiDB-lite"/>
    </source>
</evidence>
<feature type="compositionally biased region" description="Basic and acidic residues" evidence="1">
    <location>
        <begin position="8"/>
        <end position="20"/>
    </location>
</feature>
<comment type="caution">
    <text evidence="2">The sequence shown here is derived from an EMBL/GenBank/DDBJ whole genome shotgun (WGS) entry which is preliminary data.</text>
</comment>
<proteinExistence type="predicted"/>
<dbReference type="EMBL" id="JACHFM010000004">
    <property type="protein sequence ID" value="MBB5223692.1"/>
    <property type="molecule type" value="Genomic_DNA"/>
</dbReference>